<evidence type="ECO:0000256" key="3">
    <source>
        <dbReference type="ARBA" id="ARBA00011245"/>
    </source>
</evidence>
<dbReference type="PANTHER" id="PTHR43311:SF2">
    <property type="entry name" value="GLUTAMATE--TRNA LIGASE, MITOCHONDRIAL-RELATED"/>
    <property type="match status" value="1"/>
</dbReference>
<feature type="domain" description="Glutamyl/glutaminyl-tRNA synthetase class Ib catalytic" evidence="13">
    <location>
        <begin position="2"/>
        <end position="304"/>
    </location>
</feature>
<keyword evidence="7 12" id="KW-0547">Nucleotide-binding</keyword>
<dbReference type="Gene3D" id="1.10.10.350">
    <property type="match status" value="1"/>
</dbReference>
<comment type="subunit">
    <text evidence="3 12">Monomer.</text>
</comment>
<dbReference type="GO" id="GO:0005829">
    <property type="term" value="C:cytosol"/>
    <property type="evidence" value="ECO:0007669"/>
    <property type="project" value="TreeGrafter"/>
</dbReference>
<evidence type="ECO:0000256" key="1">
    <source>
        <dbReference type="ARBA" id="ARBA00004496"/>
    </source>
</evidence>
<dbReference type="Gene3D" id="3.40.50.620">
    <property type="entry name" value="HUPs"/>
    <property type="match status" value="1"/>
</dbReference>
<dbReference type="GO" id="GO:0006424">
    <property type="term" value="P:glutamyl-tRNA aminoacylation"/>
    <property type="evidence" value="ECO:0007669"/>
    <property type="project" value="UniProtKB-UniRule"/>
</dbReference>
<proteinExistence type="inferred from homology"/>
<comment type="similarity">
    <text evidence="2 12">Belongs to the class-I aminoacyl-tRNA synthetase family. Glutamate--tRNA ligase type 1 subfamily.</text>
</comment>
<evidence type="ECO:0000259" key="13">
    <source>
        <dbReference type="Pfam" id="PF00749"/>
    </source>
</evidence>
<feature type="binding site" evidence="12">
    <location>
        <position position="126"/>
    </location>
    <ligand>
        <name>Zn(2+)</name>
        <dbReference type="ChEBI" id="CHEBI:29105"/>
    </ligand>
</feature>
<feature type="binding site" evidence="12">
    <location>
        <position position="97"/>
    </location>
    <ligand>
        <name>Zn(2+)</name>
        <dbReference type="ChEBI" id="CHEBI:29105"/>
    </ligand>
</feature>
<dbReference type="InterPro" id="IPR001412">
    <property type="entry name" value="aa-tRNA-synth_I_CS"/>
</dbReference>
<accession>A0A097EQE7</accession>
<comment type="cofactor">
    <cofactor evidence="12">
        <name>Zn(2+)</name>
        <dbReference type="ChEBI" id="CHEBI:29105"/>
    </cofactor>
    <text evidence="12">Binds 1 zinc ion per subunit.</text>
</comment>
<reference evidence="15 16" key="1">
    <citation type="submission" date="2014-10" db="EMBL/GenBank/DDBJ databases">
        <title>Whole genome sequence of Francisella endociliophora strain FSC1006, isolated from a laboratory culture of the marine ciliate Euplotes raikovi.</title>
        <authorList>
            <person name="Granberg M."/>
            <person name="Backman S."/>
            <person name="Lundmark E."/>
            <person name="Nilsson E."/>
            <person name="Karlsson E."/>
            <person name="Thelaus J."/>
            <person name="Ohrman C."/>
            <person name="Larkeryd A."/>
            <person name="Stenberg P."/>
        </authorList>
    </citation>
    <scope>NUCLEOTIDE SEQUENCE [LARGE SCALE GENOMIC DNA]</scope>
    <source>
        <strain evidence="15 16">FSC1006</strain>
    </source>
</reference>
<evidence type="ECO:0000256" key="9">
    <source>
        <dbReference type="ARBA" id="ARBA00022840"/>
    </source>
</evidence>
<evidence type="ECO:0000256" key="4">
    <source>
        <dbReference type="ARBA" id="ARBA00022490"/>
    </source>
</evidence>
<sequence>MITTRFAPSPTGFLHVGGVRTALFSWLYAKHNNGKFLLRIEDTDLERSTQAAVDAILDGMSWLGLNNDEEIYYQAKRFDRYHEVIDQLISEGKAYYCSCSKERLDELREHQQANNLKTGYDGKCRDASYVPKEGDSFVVRFKNPTDGVVSWDDAVKGRISIANQELDDMIIQRADGSPTYNFCVVVDDMDMGITHVIRGDDHVNNTPKQINIYKALNADVPVFAHVPMILGPDGAKLSKRHGAVNVMQYREDGYLPQAMLNYLVRLGWSHGDQEIFSIDEMIADFNLEHISASPSRFDFEKLKWLNKHYIKESNFEDIRAEVEYHFTKAGLDIAKGPDLAELVAVMAEKVDTLVELAEKSDYFYNEDVCYDEKAVKKHIKAATGTIFIQLLENFESLSTEQWQDPSALHGVVSATAEQCEVGMGKVGMPLRVAITGSGQSPDIGITLKLLGKQKVVQRLHKAIKELCEL</sequence>
<dbReference type="SUPFAM" id="SSF52374">
    <property type="entry name" value="Nucleotidylyl transferase"/>
    <property type="match status" value="1"/>
</dbReference>
<evidence type="ECO:0000256" key="8">
    <source>
        <dbReference type="ARBA" id="ARBA00022833"/>
    </source>
</evidence>
<evidence type="ECO:0000313" key="15">
    <source>
        <dbReference type="EMBL" id="AIT09799.1"/>
    </source>
</evidence>
<dbReference type="RefSeq" id="WP_040010041.1">
    <property type="nucleotide sequence ID" value="NZ_CP009574.1"/>
</dbReference>
<dbReference type="GO" id="GO:0008270">
    <property type="term" value="F:zinc ion binding"/>
    <property type="evidence" value="ECO:0007669"/>
    <property type="project" value="UniProtKB-UniRule"/>
</dbReference>
<dbReference type="PROSITE" id="PS00178">
    <property type="entry name" value="AA_TRNA_LIGASE_I"/>
    <property type="match status" value="1"/>
</dbReference>
<dbReference type="KEGG" id="frf:LO80_07340"/>
<dbReference type="eggNOG" id="COG0008">
    <property type="taxonomic scope" value="Bacteria"/>
</dbReference>
<dbReference type="HOGENOM" id="CLU_015768_6_0_6"/>
<dbReference type="PANTHER" id="PTHR43311">
    <property type="entry name" value="GLUTAMATE--TRNA LIGASE"/>
    <property type="match status" value="1"/>
</dbReference>
<feature type="binding site" evidence="12">
    <location>
        <position position="99"/>
    </location>
    <ligand>
        <name>Zn(2+)</name>
        <dbReference type="ChEBI" id="CHEBI:29105"/>
    </ligand>
</feature>
<dbReference type="GO" id="GO:0004818">
    <property type="term" value="F:glutamate-tRNA ligase activity"/>
    <property type="evidence" value="ECO:0007669"/>
    <property type="project" value="UniProtKB-UniRule"/>
</dbReference>
<dbReference type="HAMAP" id="MF_00022">
    <property type="entry name" value="Glu_tRNA_synth_type1"/>
    <property type="match status" value="1"/>
</dbReference>
<dbReference type="CDD" id="cd00808">
    <property type="entry name" value="GluRS_core"/>
    <property type="match status" value="1"/>
</dbReference>
<keyword evidence="5 12" id="KW-0436">Ligase</keyword>
<feature type="binding site" evidence="12">
    <location>
        <position position="239"/>
    </location>
    <ligand>
        <name>ATP</name>
        <dbReference type="ChEBI" id="CHEBI:30616"/>
    </ligand>
</feature>
<dbReference type="InterPro" id="IPR014729">
    <property type="entry name" value="Rossmann-like_a/b/a_fold"/>
</dbReference>
<protein>
    <recommendedName>
        <fullName evidence="12">Glutamate--tRNA ligase</fullName>
        <ecNumber evidence="12">6.1.1.17</ecNumber>
    </recommendedName>
    <alternativeName>
        <fullName evidence="12">Glutamyl-tRNA synthetase</fullName>
        <shortName evidence="12">GluRS</shortName>
    </alternativeName>
</protein>
<comment type="catalytic activity">
    <reaction evidence="12">
        <text>tRNA(Glu) + L-glutamate + ATP = L-glutamyl-tRNA(Glu) + AMP + diphosphate</text>
        <dbReference type="Rhea" id="RHEA:23540"/>
        <dbReference type="Rhea" id="RHEA-COMP:9663"/>
        <dbReference type="Rhea" id="RHEA-COMP:9680"/>
        <dbReference type="ChEBI" id="CHEBI:29985"/>
        <dbReference type="ChEBI" id="CHEBI:30616"/>
        <dbReference type="ChEBI" id="CHEBI:33019"/>
        <dbReference type="ChEBI" id="CHEBI:78442"/>
        <dbReference type="ChEBI" id="CHEBI:78520"/>
        <dbReference type="ChEBI" id="CHEBI:456215"/>
        <dbReference type="EC" id="6.1.1.17"/>
    </reaction>
</comment>
<dbReference type="InterPro" id="IPR049940">
    <property type="entry name" value="GluQ/Sye"/>
</dbReference>
<evidence type="ECO:0000256" key="7">
    <source>
        <dbReference type="ARBA" id="ARBA00022741"/>
    </source>
</evidence>
<feature type="domain" description="Aminoacyl-tRNA synthetase class I anticodon-binding" evidence="14">
    <location>
        <begin position="332"/>
        <end position="463"/>
    </location>
</feature>
<dbReference type="InterPro" id="IPR008925">
    <property type="entry name" value="aa_tRNA-synth_I_cd-bd_sf"/>
</dbReference>
<comment type="function">
    <text evidence="12">Catalyzes the attachment of glutamate to tRNA(Glu) in a two-step reaction: glutamate is first activated by ATP to form Glu-AMP and then transferred to the acceptor end of tRNA(Glu).</text>
</comment>
<evidence type="ECO:0000256" key="2">
    <source>
        <dbReference type="ARBA" id="ARBA00007894"/>
    </source>
</evidence>
<evidence type="ECO:0000256" key="12">
    <source>
        <dbReference type="HAMAP-Rule" id="MF_00022"/>
    </source>
</evidence>
<feature type="short sequence motif" description="'HIGH' region" evidence="12">
    <location>
        <begin position="8"/>
        <end position="18"/>
    </location>
</feature>
<dbReference type="NCBIfam" id="TIGR00464">
    <property type="entry name" value="gltX_bact"/>
    <property type="match status" value="1"/>
</dbReference>
<dbReference type="InterPro" id="IPR000924">
    <property type="entry name" value="Glu/Gln-tRNA-synth"/>
</dbReference>
<dbReference type="PRINTS" id="PR00987">
    <property type="entry name" value="TRNASYNTHGLU"/>
</dbReference>
<organism evidence="15 16">
    <name type="scientific">Candidatus Francisella endociliophora</name>
    <dbReference type="NCBI Taxonomy" id="653937"/>
    <lineage>
        <taxon>Bacteria</taxon>
        <taxon>Pseudomonadati</taxon>
        <taxon>Pseudomonadota</taxon>
        <taxon>Gammaproteobacteria</taxon>
        <taxon>Thiotrichales</taxon>
        <taxon>Francisellaceae</taxon>
        <taxon>Francisella</taxon>
    </lineage>
</organism>
<keyword evidence="16" id="KW-1185">Reference proteome</keyword>
<dbReference type="InterPro" id="IPR020058">
    <property type="entry name" value="Glu/Gln-tRNA-synth_Ib_cat-dom"/>
</dbReference>
<dbReference type="EMBL" id="CP009574">
    <property type="protein sequence ID" value="AIT09799.1"/>
    <property type="molecule type" value="Genomic_DNA"/>
</dbReference>
<evidence type="ECO:0000256" key="10">
    <source>
        <dbReference type="ARBA" id="ARBA00022917"/>
    </source>
</evidence>
<evidence type="ECO:0000256" key="6">
    <source>
        <dbReference type="ARBA" id="ARBA00022723"/>
    </source>
</evidence>
<keyword evidence="11 12" id="KW-0030">Aminoacyl-tRNA synthetase</keyword>
<dbReference type="Pfam" id="PF19269">
    <property type="entry name" value="Anticodon_2"/>
    <property type="match status" value="1"/>
</dbReference>
<comment type="subcellular location">
    <subcellularLocation>
        <location evidence="1 12">Cytoplasm</location>
    </subcellularLocation>
</comment>
<evidence type="ECO:0000313" key="16">
    <source>
        <dbReference type="Proteomes" id="UP000029672"/>
    </source>
</evidence>
<keyword evidence="4 12" id="KW-0963">Cytoplasm</keyword>
<dbReference type="InterPro" id="IPR033910">
    <property type="entry name" value="GluRS_core"/>
</dbReference>
<dbReference type="OrthoDB" id="9807503at2"/>
<dbReference type="SUPFAM" id="SSF48163">
    <property type="entry name" value="An anticodon-binding domain of class I aminoacyl-tRNA synthetases"/>
    <property type="match status" value="1"/>
</dbReference>
<keyword evidence="6 12" id="KW-0479">Metal-binding</keyword>
<keyword evidence="9 12" id="KW-0067">ATP-binding</keyword>
<dbReference type="InterPro" id="IPR020751">
    <property type="entry name" value="aa-tRNA-synth_I_codon-bd_sub2"/>
</dbReference>
<dbReference type="Proteomes" id="UP000029672">
    <property type="component" value="Chromosome"/>
</dbReference>
<gene>
    <name evidence="12" type="primary">gltX</name>
    <name evidence="15" type="ORF">LO80_07340</name>
</gene>
<dbReference type="Pfam" id="PF00749">
    <property type="entry name" value="tRNA-synt_1c"/>
    <property type="match status" value="1"/>
</dbReference>
<feature type="binding site" evidence="12">
    <location>
        <position position="124"/>
    </location>
    <ligand>
        <name>Zn(2+)</name>
        <dbReference type="ChEBI" id="CHEBI:29105"/>
    </ligand>
</feature>
<evidence type="ECO:0000259" key="14">
    <source>
        <dbReference type="Pfam" id="PF19269"/>
    </source>
</evidence>
<dbReference type="STRING" id="1547445.LO80_07340"/>
<evidence type="ECO:0000256" key="11">
    <source>
        <dbReference type="ARBA" id="ARBA00023146"/>
    </source>
</evidence>
<dbReference type="InterPro" id="IPR045462">
    <property type="entry name" value="aa-tRNA-synth_I_cd-bd"/>
</dbReference>
<keyword evidence="8 12" id="KW-0862">Zinc</keyword>
<dbReference type="AlphaFoldDB" id="A0A097EQE7"/>
<keyword evidence="10 12" id="KW-0648">Protein biosynthesis</keyword>
<dbReference type="FunFam" id="3.40.50.620:FF:000007">
    <property type="entry name" value="Glutamate--tRNA ligase"/>
    <property type="match status" value="1"/>
</dbReference>
<dbReference type="GO" id="GO:0005524">
    <property type="term" value="F:ATP binding"/>
    <property type="evidence" value="ECO:0007669"/>
    <property type="project" value="UniProtKB-UniRule"/>
</dbReference>
<name>A0A097EQE7_9GAMM</name>
<dbReference type="GO" id="GO:0000049">
    <property type="term" value="F:tRNA binding"/>
    <property type="evidence" value="ECO:0007669"/>
    <property type="project" value="InterPro"/>
</dbReference>
<evidence type="ECO:0000256" key="5">
    <source>
        <dbReference type="ARBA" id="ARBA00022598"/>
    </source>
</evidence>
<dbReference type="InterPro" id="IPR004527">
    <property type="entry name" value="Glu-tRNA-ligase_bac/mito"/>
</dbReference>
<feature type="short sequence motif" description="'KMSKS' region" evidence="12">
    <location>
        <begin position="236"/>
        <end position="240"/>
    </location>
</feature>
<dbReference type="EC" id="6.1.1.17" evidence="12"/>